<evidence type="ECO:0000256" key="1">
    <source>
        <dbReference type="ARBA" id="ARBA00004418"/>
    </source>
</evidence>
<evidence type="ECO:0000256" key="4">
    <source>
        <dbReference type="ARBA" id="ARBA00022764"/>
    </source>
</evidence>
<dbReference type="Pfam" id="PF07676">
    <property type="entry name" value="PD40"/>
    <property type="match status" value="5"/>
</dbReference>
<evidence type="ECO:0000313" key="7">
    <source>
        <dbReference type="EMBL" id="MCK0538202.1"/>
    </source>
</evidence>
<organism evidence="7 8">
    <name type="scientific">Alcanivorax quisquiliarum</name>
    <dbReference type="NCBI Taxonomy" id="2933565"/>
    <lineage>
        <taxon>Bacteria</taxon>
        <taxon>Pseudomonadati</taxon>
        <taxon>Pseudomonadota</taxon>
        <taxon>Gammaproteobacteria</taxon>
        <taxon>Oceanospirillales</taxon>
        <taxon>Alcanivoracaceae</taxon>
        <taxon>Alcanivorax</taxon>
    </lineage>
</organism>
<dbReference type="InterPro" id="IPR007195">
    <property type="entry name" value="TolB_N"/>
</dbReference>
<proteinExistence type="inferred from homology"/>
<evidence type="ECO:0000256" key="3">
    <source>
        <dbReference type="ARBA" id="ARBA00022729"/>
    </source>
</evidence>
<gene>
    <name evidence="5 7" type="primary">tolB</name>
    <name evidence="7" type="ORF">MU846_10820</name>
</gene>
<comment type="function">
    <text evidence="5">Part of the Tol-Pal system, which plays a role in outer membrane invagination during cell division and is important for maintaining outer membrane integrity.</text>
</comment>
<sequence length="421" mass="46236">MGWLSLMGTPLAHASLVIEITQGRDDAVPIAVVPFQASGGQPAEDVAAIVAADLHRSGQFRPLPVGDLLSRPSRGEDIIWRDFRVMKTDYVVLGRVQPQGEGEYRIEYELHDVARGARLLGASYTAGRGQLRDVAHSIADRVFEQLTGIQGAFSTKILYVTVNERDDYPFQLQYADADGHRAQTILRSREPIMSPSWSPDGSHVAYVSFESDGLPKIYVHELATSQRRVVSSERGINGAPAWSPDGAQLALTLSRDGNPQIYTLDLASGQLTRQTNSRAIDTEPRWLPDGRSLIFTSSRGGGPQIYRLDLSDKSVRRLTFEGRYNARPDITPDGRHLVFVHRTDRGFQIGVQDLKRGTFNVVTGTNMDESPSVAPNGTMIIYGTQEGGTGVLEAVSIDGRVKVNLPSKEGEVREPAWSPFL</sequence>
<dbReference type="SUPFAM" id="SSF69304">
    <property type="entry name" value="Tricorn protease N-terminal domain"/>
    <property type="match status" value="1"/>
</dbReference>
<accession>A0ABT0E8X4</accession>
<feature type="domain" description="TolB N-terminal" evidence="6">
    <location>
        <begin position="16"/>
        <end position="118"/>
    </location>
</feature>
<dbReference type="PANTHER" id="PTHR36842">
    <property type="entry name" value="PROTEIN TOLB HOMOLOG"/>
    <property type="match status" value="1"/>
</dbReference>
<evidence type="ECO:0000313" key="8">
    <source>
        <dbReference type="Proteomes" id="UP001165524"/>
    </source>
</evidence>
<keyword evidence="4 5" id="KW-0574">Periplasm</keyword>
<keyword evidence="3 5" id="KW-0732">Signal</keyword>
<keyword evidence="8" id="KW-1185">Reference proteome</keyword>
<reference evidence="7" key="1">
    <citation type="submission" date="2022-04" db="EMBL/GenBank/DDBJ databases">
        <title>Alcanivorax sp. CY1518 draft genome sequence.</title>
        <authorList>
            <person name="Zhao G."/>
            <person name="An M."/>
        </authorList>
    </citation>
    <scope>NUCLEOTIDE SEQUENCE</scope>
    <source>
        <strain evidence="7">CY1518</strain>
    </source>
</reference>
<dbReference type="HAMAP" id="MF_00671">
    <property type="entry name" value="TolB"/>
    <property type="match status" value="1"/>
</dbReference>
<dbReference type="Proteomes" id="UP001165524">
    <property type="component" value="Unassembled WGS sequence"/>
</dbReference>
<dbReference type="SUPFAM" id="SSF52964">
    <property type="entry name" value="TolB, N-terminal domain"/>
    <property type="match status" value="1"/>
</dbReference>
<protein>
    <recommendedName>
        <fullName evidence="5">Tol-Pal system protein TolB</fullName>
    </recommendedName>
</protein>
<dbReference type="Gene3D" id="2.120.10.30">
    <property type="entry name" value="TolB, C-terminal domain"/>
    <property type="match status" value="1"/>
</dbReference>
<dbReference type="InterPro" id="IPR011042">
    <property type="entry name" value="6-blade_b-propeller_TolB-like"/>
</dbReference>
<name>A0ABT0E8X4_9GAMM</name>
<evidence type="ECO:0000256" key="5">
    <source>
        <dbReference type="HAMAP-Rule" id="MF_00671"/>
    </source>
</evidence>
<comment type="subunit">
    <text evidence="5">The Tol-Pal system is composed of five core proteins: the inner membrane proteins TolA, TolQ and TolR, the periplasmic protein TolB and the outer membrane protein Pal. They form a network linking the inner and outer membranes and the peptidoglycan layer.</text>
</comment>
<evidence type="ECO:0000259" key="6">
    <source>
        <dbReference type="Pfam" id="PF04052"/>
    </source>
</evidence>
<dbReference type="Gene3D" id="3.40.50.10070">
    <property type="entry name" value="TolB, N-terminal domain"/>
    <property type="match status" value="1"/>
</dbReference>
<dbReference type="RefSeq" id="WP_246952876.1">
    <property type="nucleotide sequence ID" value="NZ_JALKII010000007.1"/>
</dbReference>
<dbReference type="PANTHER" id="PTHR36842:SF1">
    <property type="entry name" value="PROTEIN TOLB"/>
    <property type="match status" value="1"/>
</dbReference>
<comment type="caution">
    <text evidence="7">The sequence shown here is derived from an EMBL/GenBank/DDBJ whole genome shotgun (WGS) entry which is preliminary data.</text>
</comment>
<dbReference type="EMBL" id="JALKII010000007">
    <property type="protein sequence ID" value="MCK0538202.1"/>
    <property type="molecule type" value="Genomic_DNA"/>
</dbReference>
<keyword evidence="5" id="KW-0132">Cell division</keyword>
<dbReference type="NCBIfam" id="TIGR02800">
    <property type="entry name" value="propeller_TolB"/>
    <property type="match status" value="1"/>
</dbReference>
<keyword evidence="5" id="KW-0131">Cell cycle</keyword>
<comment type="subcellular location">
    <subcellularLocation>
        <location evidence="1 5">Periplasm</location>
    </subcellularLocation>
</comment>
<dbReference type="InterPro" id="IPR011659">
    <property type="entry name" value="WD40"/>
</dbReference>
<evidence type="ECO:0000256" key="2">
    <source>
        <dbReference type="ARBA" id="ARBA00009820"/>
    </source>
</evidence>
<comment type="similarity">
    <text evidence="2 5">Belongs to the TolB family.</text>
</comment>
<dbReference type="Pfam" id="PF04052">
    <property type="entry name" value="TolB_N"/>
    <property type="match status" value="1"/>
</dbReference>
<dbReference type="InterPro" id="IPR014167">
    <property type="entry name" value="Tol-Pal_TolB"/>
</dbReference>